<keyword evidence="2" id="KW-0175">Coiled coil</keyword>
<dbReference type="AlphaFoldDB" id="A0A8C7D0P3"/>
<reference evidence="4" key="2">
    <citation type="submission" date="2025-09" db="UniProtKB">
        <authorList>
            <consortium name="Ensembl"/>
        </authorList>
    </citation>
    <scope>IDENTIFICATION</scope>
</reference>
<organism evidence="4 5">
    <name type="scientific">Oncorhynchus kisutch</name>
    <name type="common">Coho salmon</name>
    <name type="synonym">Salmo kisutch</name>
    <dbReference type="NCBI Taxonomy" id="8019"/>
    <lineage>
        <taxon>Eukaryota</taxon>
        <taxon>Metazoa</taxon>
        <taxon>Chordata</taxon>
        <taxon>Craniata</taxon>
        <taxon>Vertebrata</taxon>
        <taxon>Euteleostomi</taxon>
        <taxon>Actinopterygii</taxon>
        <taxon>Neopterygii</taxon>
        <taxon>Teleostei</taxon>
        <taxon>Protacanthopterygii</taxon>
        <taxon>Salmoniformes</taxon>
        <taxon>Salmonidae</taxon>
        <taxon>Salmoninae</taxon>
        <taxon>Oncorhynchus</taxon>
    </lineage>
</organism>
<sequence>MSTGSLVLQDLPTGQTIVEVYHILCSLGIRHNCHTERITATSASRPTETEQHQLSKEEKEEAECQRKFRAVPVLVQVFFPSMMQVRQRERKEGHEQRKDFMLSMQKPFSFLESDEKKREKLMEREELCRMICIQPRAQENLRKSTAPIENQTHTENPEPHSSQHTKKEVLAFLDQTTSQVPDLDRLHKAFHREALRRAERKDVTKCQPFHLRTSTLPSRTSRSSSEKEQVISAFLKRSNSFGGLTSLSTDTLPTYITDAARKRRMAIRESTEQESAEFMRKHRMMSQAMKKTVAVRAKVMDPHSSLKESCTVFLYLMCLWLCTCSESEQQRMKEYKKELQDMKTRVTDHPYLFEQVATMQREAGLNESLKRHRSSNLMTIVMTKVLRVTWRKGTYNDNKGV</sequence>
<dbReference type="InterPro" id="IPR051655">
    <property type="entry name" value="FAM161"/>
</dbReference>
<reference evidence="4" key="1">
    <citation type="submission" date="2025-08" db="UniProtKB">
        <authorList>
            <consortium name="Ensembl"/>
        </authorList>
    </citation>
    <scope>IDENTIFICATION</scope>
</reference>
<feature type="region of interest" description="Disordered" evidence="3">
    <location>
        <begin position="40"/>
        <end position="59"/>
    </location>
</feature>
<evidence type="ECO:0000256" key="3">
    <source>
        <dbReference type="SAM" id="MobiDB-lite"/>
    </source>
</evidence>
<keyword evidence="5" id="KW-1185">Reference proteome</keyword>
<evidence type="ECO:0000313" key="4">
    <source>
        <dbReference type="Ensembl" id="ENSOKIP00005012872.1"/>
    </source>
</evidence>
<dbReference type="Ensembl" id="ENSOKIT00005013739.1">
    <property type="protein sequence ID" value="ENSOKIP00005012872.1"/>
    <property type="gene ID" value="ENSOKIG00005005782.1"/>
</dbReference>
<name>A0A8C7D0P3_ONCKI</name>
<dbReference type="GeneTree" id="ENSGT00940000159998"/>
<comment type="similarity">
    <text evidence="1">Belongs to the FAM161 family.</text>
</comment>
<dbReference type="PANTHER" id="PTHR21501">
    <property type="entry name" value="PROTEIN FAM-161"/>
    <property type="match status" value="1"/>
</dbReference>
<evidence type="ECO:0000256" key="2">
    <source>
        <dbReference type="ARBA" id="ARBA00023054"/>
    </source>
</evidence>
<dbReference type="Pfam" id="PF10595">
    <property type="entry name" value="FAM161A_B"/>
    <property type="match status" value="1"/>
</dbReference>
<dbReference type="GO" id="GO:0005929">
    <property type="term" value="C:cilium"/>
    <property type="evidence" value="ECO:0007669"/>
    <property type="project" value="TreeGrafter"/>
</dbReference>
<dbReference type="GO" id="GO:0044782">
    <property type="term" value="P:cilium organization"/>
    <property type="evidence" value="ECO:0007669"/>
    <property type="project" value="TreeGrafter"/>
</dbReference>
<evidence type="ECO:0000256" key="1">
    <source>
        <dbReference type="ARBA" id="ARBA00006663"/>
    </source>
</evidence>
<dbReference type="InterPro" id="IPR019579">
    <property type="entry name" value="FAM161A/B"/>
</dbReference>
<dbReference type="Proteomes" id="UP000694557">
    <property type="component" value="Unassembled WGS sequence"/>
</dbReference>
<feature type="compositionally biased region" description="Basic and acidic residues" evidence="3">
    <location>
        <begin position="47"/>
        <end position="59"/>
    </location>
</feature>
<evidence type="ECO:0000313" key="5">
    <source>
        <dbReference type="Proteomes" id="UP000694557"/>
    </source>
</evidence>
<proteinExistence type="inferred from homology"/>
<protein>
    <submittedName>
        <fullName evidence="4">FAM161 centrosomal protein B</fullName>
    </submittedName>
</protein>
<dbReference type="PANTHER" id="PTHR21501:SF4">
    <property type="entry name" value="PROTEIN FAM161B"/>
    <property type="match status" value="1"/>
</dbReference>
<dbReference type="GO" id="GO:0005856">
    <property type="term" value="C:cytoskeleton"/>
    <property type="evidence" value="ECO:0007669"/>
    <property type="project" value="UniProtKB-ARBA"/>
</dbReference>
<accession>A0A8C7D0P3</accession>